<protein>
    <recommendedName>
        <fullName evidence="4">Copper chaperone PCu(A)C</fullName>
    </recommendedName>
</protein>
<proteinExistence type="predicted"/>
<sequence length="170" mass="17570">MTSLSTLRRAARAFAAALALLVVATGTAGAHDFRVGDLTLDHPWARATPHGAKVAGGFVAIANKGAADDRLVSATAEIADTTEIHSMAMNNGVMTMRPLPDGLILPAGGEVALEPGGYHLMFIGLKKMLKQGDSFTGTLTFENAGTVEVTFTVEAIGAGGKKHMGGMKHN</sequence>
<evidence type="ECO:0008006" key="4">
    <source>
        <dbReference type="Google" id="ProtNLM"/>
    </source>
</evidence>
<dbReference type="RefSeq" id="WP_189987214.1">
    <property type="nucleotide sequence ID" value="NZ_BMZS01000001.1"/>
</dbReference>
<dbReference type="InterPro" id="IPR036182">
    <property type="entry name" value="PCuAC_sf"/>
</dbReference>
<evidence type="ECO:0000256" key="1">
    <source>
        <dbReference type="SAM" id="SignalP"/>
    </source>
</evidence>
<feature type="chain" id="PRO_5037265726" description="Copper chaperone PCu(A)C" evidence="1">
    <location>
        <begin position="31"/>
        <end position="170"/>
    </location>
</feature>
<accession>A0A918XNE4</accession>
<dbReference type="AlphaFoldDB" id="A0A918XNE4"/>
<gene>
    <name evidence="2" type="ORF">GCM10017083_03810</name>
</gene>
<name>A0A918XNE4_9PROT</name>
<dbReference type="InterPro" id="IPR007410">
    <property type="entry name" value="LpqE-like"/>
</dbReference>
<dbReference type="Proteomes" id="UP000630353">
    <property type="component" value="Unassembled WGS sequence"/>
</dbReference>
<feature type="signal peptide" evidence="1">
    <location>
        <begin position="1"/>
        <end position="30"/>
    </location>
</feature>
<dbReference type="EMBL" id="BMZS01000001">
    <property type="protein sequence ID" value="GHD40489.1"/>
    <property type="molecule type" value="Genomic_DNA"/>
</dbReference>
<dbReference type="Pfam" id="PF04314">
    <property type="entry name" value="PCuAC"/>
    <property type="match status" value="1"/>
</dbReference>
<keyword evidence="3" id="KW-1185">Reference proteome</keyword>
<dbReference type="PANTHER" id="PTHR36302">
    <property type="entry name" value="BLR7088 PROTEIN"/>
    <property type="match status" value="1"/>
</dbReference>
<evidence type="ECO:0000313" key="2">
    <source>
        <dbReference type="EMBL" id="GHD40489.1"/>
    </source>
</evidence>
<keyword evidence="1" id="KW-0732">Signal</keyword>
<reference evidence="2" key="2">
    <citation type="submission" date="2020-09" db="EMBL/GenBank/DDBJ databases">
        <authorList>
            <person name="Sun Q."/>
            <person name="Kim S."/>
        </authorList>
    </citation>
    <scope>NUCLEOTIDE SEQUENCE</scope>
    <source>
        <strain evidence="2">KCTC 42651</strain>
    </source>
</reference>
<reference evidence="2" key="1">
    <citation type="journal article" date="2014" name="Int. J. Syst. Evol. Microbiol.">
        <title>Complete genome sequence of Corynebacterium casei LMG S-19264T (=DSM 44701T), isolated from a smear-ripened cheese.</title>
        <authorList>
            <consortium name="US DOE Joint Genome Institute (JGI-PGF)"/>
            <person name="Walter F."/>
            <person name="Albersmeier A."/>
            <person name="Kalinowski J."/>
            <person name="Ruckert C."/>
        </authorList>
    </citation>
    <scope>NUCLEOTIDE SEQUENCE</scope>
    <source>
        <strain evidence="2">KCTC 42651</strain>
    </source>
</reference>
<dbReference type="PANTHER" id="PTHR36302:SF1">
    <property type="entry name" value="COPPER CHAPERONE PCU(A)C"/>
    <property type="match status" value="1"/>
</dbReference>
<dbReference type="SUPFAM" id="SSF110087">
    <property type="entry name" value="DR1885-like metal-binding protein"/>
    <property type="match status" value="1"/>
</dbReference>
<comment type="caution">
    <text evidence="2">The sequence shown here is derived from an EMBL/GenBank/DDBJ whole genome shotgun (WGS) entry which is preliminary data.</text>
</comment>
<dbReference type="InterPro" id="IPR058248">
    <property type="entry name" value="Lxx211020-like"/>
</dbReference>
<dbReference type="Gene3D" id="2.60.40.1890">
    <property type="entry name" value="PCu(A)C copper chaperone"/>
    <property type="match status" value="1"/>
</dbReference>
<evidence type="ECO:0000313" key="3">
    <source>
        <dbReference type="Proteomes" id="UP000630353"/>
    </source>
</evidence>
<organism evidence="2 3">
    <name type="scientific">Thalassobaculum fulvum</name>
    <dbReference type="NCBI Taxonomy" id="1633335"/>
    <lineage>
        <taxon>Bacteria</taxon>
        <taxon>Pseudomonadati</taxon>
        <taxon>Pseudomonadota</taxon>
        <taxon>Alphaproteobacteria</taxon>
        <taxon>Rhodospirillales</taxon>
        <taxon>Thalassobaculaceae</taxon>
        <taxon>Thalassobaculum</taxon>
    </lineage>
</organism>